<dbReference type="Proteomes" id="UP000235611">
    <property type="component" value="Unassembled WGS sequence"/>
</dbReference>
<comment type="caution">
    <text evidence="2">The sequence shown here is derived from an EMBL/GenBank/DDBJ whole genome shotgun (WGS) entry which is preliminary data.</text>
</comment>
<organism evidence="2 3">
    <name type="scientific">Vibrio breoganii</name>
    <dbReference type="NCBI Taxonomy" id="553239"/>
    <lineage>
        <taxon>Bacteria</taxon>
        <taxon>Pseudomonadati</taxon>
        <taxon>Pseudomonadota</taxon>
        <taxon>Gammaproteobacteria</taxon>
        <taxon>Vibrionales</taxon>
        <taxon>Vibrionaceae</taxon>
        <taxon>Vibrio</taxon>
    </lineage>
</organism>
<dbReference type="Pfam" id="PF04230">
    <property type="entry name" value="PS_pyruv_trans"/>
    <property type="match status" value="1"/>
</dbReference>
<evidence type="ECO:0000313" key="3">
    <source>
        <dbReference type="Proteomes" id="UP000235611"/>
    </source>
</evidence>
<protein>
    <recommendedName>
        <fullName evidence="1">Polysaccharide pyruvyl transferase domain-containing protein</fullName>
    </recommendedName>
</protein>
<dbReference type="RefSeq" id="WP_102477547.1">
    <property type="nucleotide sequence ID" value="NZ_MCXF02000001.1"/>
</dbReference>
<evidence type="ECO:0000313" key="2">
    <source>
        <dbReference type="EMBL" id="PMP12583.1"/>
    </source>
</evidence>
<feature type="domain" description="Polysaccharide pyruvyl transferase" evidence="1">
    <location>
        <begin position="41"/>
        <end position="289"/>
    </location>
</feature>
<evidence type="ECO:0000259" key="1">
    <source>
        <dbReference type="Pfam" id="PF04230"/>
    </source>
</evidence>
<name>A0AAP8MY04_9VIBR</name>
<dbReference type="AlphaFoldDB" id="A0AAP8MY04"/>
<dbReference type="InterPro" id="IPR007345">
    <property type="entry name" value="Polysacch_pyruvyl_Trfase"/>
</dbReference>
<accession>A0AAP8MY04</accession>
<proteinExistence type="predicted"/>
<sequence>MLNSKTQWLSLMNELKSCHYELVKLLSNKKIAFVDIPFYFNVGDLLIWQGTERLFEENQINIVYRAFQSINHSKLKNSDVILFHGGGNFGDLYTKHQNLRENIIRKYPNKTIVCLPQSIHFDSMENKSKSRDVFSQHNDFHFFVRDTESLEVARTFTNNAKLMPDMAHSLHPLIDSNECTLSFGESTKILNMERVDKEASTLKRRADKGSFDWNQIVSYHDILVRKKLKRKIKINESIFTIFNEDKVVKEWEKLANDIVFKSINHFHYHEAVYTNRLHGYLLSALLGKQIYLNDNSYQKNNRYYNAFMSDYPFMIKK</sequence>
<gene>
    <name evidence="2" type="ORF">BCS93_01540</name>
</gene>
<dbReference type="EMBL" id="MDBO01000054">
    <property type="protein sequence ID" value="PMP12583.1"/>
    <property type="molecule type" value="Genomic_DNA"/>
</dbReference>
<reference evidence="3" key="1">
    <citation type="submission" date="2016-07" db="EMBL/GenBank/DDBJ databases">
        <title>Nontailed viruses are major unrecognized killers of bacteria in the ocean.</title>
        <authorList>
            <person name="Kauffman K."/>
            <person name="Hussain F."/>
            <person name="Yang J."/>
            <person name="Arevalo P."/>
            <person name="Brown J."/>
            <person name="Cutler M."/>
            <person name="Kelly L."/>
            <person name="Polz M.F."/>
        </authorList>
    </citation>
    <scope>NUCLEOTIDE SEQUENCE [LARGE SCALE GENOMIC DNA]</scope>
    <source>
        <strain evidence="3">10N.222.49.A5</strain>
    </source>
</reference>